<dbReference type="EC" id="2.4.3.1" evidence="13"/>
<feature type="region of interest" description="Disordered" evidence="14">
    <location>
        <begin position="153"/>
        <end position="224"/>
    </location>
</feature>
<feature type="compositionally biased region" description="Low complexity" evidence="14">
    <location>
        <begin position="188"/>
        <end position="206"/>
    </location>
</feature>
<dbReference type="OrthoDB" id="10264956at2759"/>
<evidence type="ECO:0000256" key="9">
    <source>
        <dbReference type="ARBA" id="ARBA00023136"/>
    </source>
</evidence>
<keyword evidence="7" id="KW-1133">Transmembrane helix</keyword>
<feature type="signal peptide" evidence="15">
    <location>
        <begin position="1"/>
        <end position="22"/>
    </location>
</feature>
<protein>
    <recommendedName>
        <fullName evidence="13">beta-galactoside alpha-(2,6)-sialyltransferase</fullName>
        <ecNumber evidence="13">2.4.3.1</ecNumber>
    </recommendedName>
</protein>
<evidence type="ECO:0000313" key="17">
    <source>
        <dbReference type="Proteomes" id="UP000660262"/>
    </source>
</evidence>
<dbReference type="AlphaFoldDB" id="A0A830HRX1"/>
<evidence type="ECO:0000256" key="10">
    <source>
        <dbReference type="ARBA" id="ARBA00023157"/>
    </source>
</evidence>
<keyword evidence="9" id="KW-0472">Membrane</keyword>
<dbReference type="Gene3D" id="3.90.1480.20">
    <property type="entry name" value="Glycosyl transferase family 29"/>
    <property type="match status" value="1"/>
</dbReference>
<evidence type="ECO:0000313" key="16">
    <source>
        <dbReference type="EMBL" id="GHP08201.1"/>
    </source>
</evidence>
<feature type="compositionally biased region" description="Acidic residues" evidence="14">
    <location>
        <begin position="209"/>
        <end position="218"/>
    </location>
</feature>
<dbReference type="Pfam" id="PF00777">
    <property type="entry name" value="Glyco_transf_29"/>
    <property type="match status" value="1"/>
</dbReference>
<keyword evidence="17" id="KW-1185">Reference proteome</keyword>
<feature type="compositionally biased region" description="Basic residues" evidence="14">
    <location>
        <begin position="72"/>
        <end position="82"/>
    </location>
</feature>
<proteinExistence type="inferred from homology"/>
<keyword evidence="10" id="KW-1015">Disulfide bond</keyword>
<keyword evidence="11" id="KW-0325">Glycoprotein</keyword>
<keyword evidence="6" id="KW-0735">Signal-anchor</keyword>
<evidence type="ECO:0000256" key="1">
    <source>
        <dbReference type="ARBA" id="ARBA00004447"/>
    </source>
</evidence>
<organism evidence="16 17">
    <name type="scientific">Pycnococcus provasolii</name>
    <dbReference type="NCBI Taxonomy" id="41880"/>
    <lineage>
        <taxon>Eukaryota</taxon>
        <taxon>Viridiplantae</taxon>
        <taxon>Chlorophyta</taxon>
        <taxon>Pseudoscourfieldiophyceae</taxon>
        <taxon>Pseudoscourfieldiales</taxon>
        <taxon>Pycnococcaceae</taxon>
        <taxon>Pycnococcus</taxon>
    </lineage>
</organism>
<dbReference type="PANTHER" id="PTHR46059:SF1">
    <property type="entry name" value="BETA-GALACTOSIDE ALPHA-2,6-SIALYLTRANSFERASE"/>
    <property type="match status" value="1"/>
</dbReference>
<feature type="region of interest" description="Disordered" evidence="14">
    <location>
        <begin position="52"/>
        <end position="130"/>
    </location>
</feature>
<evidence type="ECO:0000256" key="8">
    <source>
        <dbReference type="ARBA" id="ARBA00023034"/>
    </source>
</evidence>
<evidence type="ECO:0000256" key="12">
    <source>
        <dbReference type="ARBA" id="ARBA00034249"/>
    </source>
</evidence>
<evidence type="ECO:0000256" key="11">
    <source>
        <dbReference type="ARBA" id="ARBA00023180"/>
    </source>
</evidence>
<dbReference type="GO" id="GO:0003835">
    <property type="term" value="F:beta-galactoside alpha-2,6-sialyltransferase activity"/>
    <property type="evidence" value="ECO:0007669"/>
    <property type="project" value="UniProtKB-EC"/>
</dbReference>
<keyword evidence="4 16" id="KW-0808">Transferase</keyword>
<feature type="compositionally biased region" description="Low complexity" evidence="14">
    <location>
        <begin position="120"/>
        <end position="130"/>
    </location>
</feature>
<comment type="caution">
    <text evidence="16">The sequence shown here is derived from an EMBL/GenBank/DDBJ whole genome shotgun (WGS) entry which is preliminary data.</text>
</comment>
<dbReference type="Proteomes" id="UP000660262">
    <property type="component" value="Unassembled WGS sequence"/>
</dbReference>
<dbReference type="PROSITE" id="PS51257">
    <property type="entry name" value="PROKAR_LIPOPROTEIN"/>
    <property type="match status" value="1"/>
</dbReference>
<dbReference type="GO" id="GO:0032580">
    <property type="term" value="C:Golgi cisterna membrane"/>
    <property type="evidence" value="ECO:0007669"/>
    <property type="project" value="UniProtKB-SubCell"/>
</dbReference>
<comment type="catalytic activity">
    <reaction evidence="12">
        <text>a beta-D-galactoside + CMP-N-acetyl-beta-neuraminate = an N-acetyl-alpha-neuraminyl-(2-&gt;6)-beta-D-galactosyl derivative + CMP + H(+)</text>
        <dbReference type="Rhea" id="RHEA:52104"/>
        <dbReference type="ChEBI" id="CHEBI:15378"/>
        <dbReference type="ChEBI" id="CHEBI:28034"/>
        <dbReference type="ChEBI" id="CHEBI:57812"/>
        <dbReference type="ChEBI" id="CHEBI:60377"/>
        <dbReference type="ChEBI" id="CHEBI:136398"/>
        <dbReference type="EC" id="2.4.3.1"/>
    </reaction>
</comment>
<dbReference type="InterPro" id="IPR038578">
    <property type="entry name" value="GT29-like_sf"/>
</dbReference>
<evidence type="ECO:0000256" key="4">
    <source>
        <dbReference type="ARBA" id="ARBA00022679"/>
    </source>
</evidence>
<feature type="chain" id="PRO_5032527653" description="beta-galactoside alpha-(2,6)-sialyltransferase" evidence="15">
    <location>
        <begin position="23"/>
        <end position="714"/>
    </location>
</feature>
<keyword evidence="15" id="KW-0732">Signal</keyword>
<comment type="subcellular location">
    <subcellularLocation>
        <location evidence="1">Golgi apparatus</location>
        <location evidence="1">Golgi stack membrane</location>
        <topology evidence="1">Single-pass type II membrane protein</topology>
    </subcellularLocation>
</comment>
<evidence type="ECO:0000256" key="14">
    <source>
        <dbReference type="SAM" id="MobiDB-lite"/>
    </source>
</evidence>
<dbReference type="PANTHER" id="PTHR46059">
    <property type="entry name" value="BETA-GALACTOSIDE ALPHA-2,6-SIALYLTRANSFERASE"/>
    <property type="match status" value="1"/>
</dbReference>
<name>A0A830HRX1_9CHLO</name>
<dbReference type="InterPro" id="IPR001675">
    <property type="entry name" value="Glyco_trans_29"/>
</dbReference>
<dbReference type="EMBL" id="BNJQ01000019">
    <property type="protein sequence ID" value="GHP08201.1"/>
    <property type="molecule type" value="Genomic_DNA"/>
</dbReference>
<keyword evidence="3 16" id="KW-0328">Glycosyltransferase</keyword>
<comment type="similarity">
    <text evidence="2">Belongs to the glycosyltransferase 29 family.</text>
</comment>
<evidence type="ECO:0000256" key="13">
    <source>
        <dbReference type="ARBA" id="ARBA00034329"/>
    </source>
</evidence>
<evidence type="ECO:0000256" key="6">
    <source>
        <dbReference type="ARBA" id="ARBA00022968"/>
    </source>
</evidence>
<dbReference type="CDD" id="cd19952">
    <property type="entry name" value="GT29"/>
    <property type="match status" value="1"/>
</dbReference>
<reference evidence="16" key="1">
    <citation type="submission" date="2020-10" db="EMBL/GenBank/DDBJ databases">
        <title>Unveiling of a novel bifunctional photoreceptor, Dualchrome1, isolated from a cosmopolitan green alga.</title>
        <authorList>
            <person name="Suzuki S."/>
            <person name="Kawachi M."/>
        </authorList>
    </citation>
    <scope>NUCLEOTIDE SEQUENCE</scope>
    <source>
        <strain evidence="16">NIES 2893</strain>
    </source>
</reference>
<keyword evidence="5" id="KW-0812">Transmembrane</keyword>
<sequence length="714" mass="75958">MVKVLSGPSGLLALLLLVACTALFWPHGNDISDISDSSDESFGAHISEHENHDISANGAPTSNSHAVSLAGHSRRARARAALHKYSSGGSLAAGASASASASSPRPAHTTTTTPPPLPTPTTTQTATATAATTTTYLEPSERDVSMNTAKLEQVTTTHEDRDTAFTQQAPPAAAEPSARRHRHRHGSHGAVLPTAAAAVPPAAPVESDPREEEEDQMEENAATTLAPKVKASKARDAVAKARVAWLSALRTAAPSLLSTVEGVYGDESTRCSIFATAETLFETHAGPSGEKAKMPDYELKSEELALMPEDGCVGARGTGVIDAGMPVMPWTTVDAAAAELPVDPSVNAWRRRAEELIASSPRYGKCALVGNARSLLSHTMGTVIDTEFDAVMRLNQGPTDGFEAHVGKRTTFRLVNRKWITAYANNPNLQLEKRVTLVASRTDWALYLGACRRINKRRSDVACRLMTRGAVDRAGDVLRSMKAKVEAVRGISYPGRGSPSSGFVGLHLLLQLCRNVTVFGMSDGGSLREAWHYFEPRQFHASREFSADPHHSFDLEHDMLQVLDAGGAMSHVLWARNKAMEDSASRAASSRLAEMGMSHADLVSERPMPKGCVKDKGTGCRNVIGFDGGAMASANTQPNWMAEYLPYIGGTLKSHATARSMRGGLGGYPDILLSGKVHIPRSYGADKRLARPRRSAGGGAGGLNEAVAEASAIR</sequence>
<feature type="compositionally biased region" description="Low complexity" evidence="14">
    <location>
        <begin position="86"/>
        <end position="112"/>
    </location>
</feature>
<evidence type="ECO:0000256" key="7">
    <source>
        <dbReference type="ARBA" id="ARBA00022989"/>
    </source>
</evidence>
<gene>
    <name evidence="16" type="ORF">PPROV_000694200</name>
</gene>
<evidence type="ECO:0000256" key="5">
    <source>
        <dbReference type="ARBA" id="ARBA00022692"/>
    </source>
</evidence>
<evidence type="ECO:0000256" key="3">
    <source>
        <dbReference type="ARBA" id="ARBA00022676"/>
    </source>
</evidence>
<accession>A0A830HRX1</accession>
<keyword evidence="8" id="KW-0333">Golgi apparatus</keyword>
<evidence type="ECO:0000256" key="15">
    <source>
        <dbReference type="SAM" id="SignalP"/>
    </source>
</evidence>
<evidence type="ECO:0000256" key="2">
    <source>
        <dbReference type="ARBA" id="ARBA00006003"/>
    </source>
</evidence>